<keyword evidence="1" id="KW-0732">Signal</keyword>
<dbReference type="InterPro" id="IPR029045">
    <property type="entry name" value="ClpP/crotonase-like_dom_sf"/>
</dbReference>
<dbReference type="InterPro" id="IPR036034">
    <property type="entry name" value="PDZ_sf"/>
</dbReference>
<proteinExistence type="predicted"/>
<evidence type="ECO:0000259" key="2">
    <source>
        <dbReference type="SMART" id="SM00245"/>
    </source>
</evidence>
<dbReference type="EMBL" id="BAAAGG010000020">
    <property type="protein sequence ID" value="GAA0761140.1"/>
    <property type="molecule type" value="Genomic_DNA"/>
</dbReference>
<feature type="signal peptide" evidence="1">
    <location>
        <begin position="1"/>
        <end position="18"/>
    </location>
</feature>
<dbReference type="PANTHER" id="PTHR32060">
    <property type="entry name" value="TAIL-SPECIFIC PROTEASE"/>
    <property type="match status" value="1"/>
</dbReference>
<dbReference type="SMART" id="SM00245">
    <property type="entry name" value="TSPc"/>
    <property type="match status" value="1"/>
</dbReference>
<evidence type="ECO:0000313" key="3">
    <source>
        <dbReference type="EMBL" id="GAA0761140.1"/>
    </source>
</evidence>
<evidence type="ECO:0000256" key="1">
    <source>
        <dbReference type="SAM" id="SignalP"/>
    </source>
</evidence>
<comment type="caution">
    <text evidence="3">The sequence shown here is derived from an EMBL/GenBank/DDBJ whole genome shotgun (WGS) entry which is preliminary data.</text>
</comment>
<feature type="domain" description="Tail specific protease" evidence="2">
    <location>
        <begin position="514"/>
        <end position="709"/>
    </location>
</feature>
<name>A0ABP3VL94_9FLAO</name>
<dbReference type="Proteomes" id="UP001500185">
    <property type="component" value="Unassembled WGS sequence"/>
</dbReference>
<dbReference type="PROSITE" id="PS51257">
    <property type="entry name" value="PROKAR_LIPOPROTEIN"/>
    <property type="match status" value="1"/>
</dbReference>
<dbReference type="Gene3D" id="3.90.226.10">
    <property type="entry name" value="2-enoyl-CoA Hydratase, Chain A, domain 1"/>
    <property type="match status" value="1"/>
</dbReference>
<dbReference type="Gene3D" id="2.30.42.10">
    <property type="match status" value="1"/>
</dbReference>
<dbReference type="CDD" id="cd07562">
    <property type="entry name" value="Peptidase_S41_TRI"/>
    <property type="match status" value="1"/>
</dbReference>
<dbReference type="RefSeq" id="WP_224455672.1">
    <property type="nucleotide sequence ID" value="NZ_BAAAGG010000020.1"/>
</dbReference>
<dbReference type="SUPFAM" id="SSF52096">
    <property type="entry name" value="ClpP/crotonase"/>
    <property type="match status" value="1"/>
</dbReference>
<feature type="chain" id="PRO_5047128257" evidence="1">
    <location>
        <begin position="19"/>
        <end position="733"/>
    </location>
</feature>
<gene>
    <name evidence="3" type="ORF">GCM10009433_20220</name>
</gene>
<evidence type="ECO:0000313" key="4">
    <source>
        <dbReference type="Proteomes" id="UP001500185"/>
    </source>
</evidence>
<dbReference type="InterPro" id="IPR005151">
    <property type="entry name" value="Tail-specific_protease"/>
</dbReference>
<sequence length="733" mass="83733">MKKLLLALLTIVTLACQAQKTEKFNLNFESQSDQEALSDGWYNWGDYATSIDTIAYSGKKSAKIKSDQEGSAFGAIAYNIPARYSGQTIQLEGYMKIKNIEKDITGLFMQINGNGRTLAYESIENQNITGTKDWQKYSITLNYSEDAENIIVGGLVKGIGEAWFDDFVVKIDGKNVQTLKEKETPKAQLDQEFDDGSLIEFAELTGENIHNLELLGRIWGFLKYHHPEIAQGNLNWDYELFRFLPNYVEVKNNTERDNLIIDWIDSLGKIDECLTCEPTDENAFLKPDLDWIDKQNTNLKNKLLFVYKNRSQGEQYYFAKVTGAGNPKFKNESAYPKMSYPDDGFRLLSLYRYWNMIHYFFPYKHLIDEDWNNKLSEYIPLFTNAKNELEYELAAVQLIGDIKDTHANLWGGGDQIEEWKGKNYPPFHVRFIEDQLVVTDYYNEELKVEAGLEIGDVITKINGKNTEKLIEEKSKYYPASNQAARLRGLSPDLLRSNSNQIEIEYQSKKSKAKKKSLQLYPKDSLDIYGWYRKSQDKSFKMLDNNIGYITIESIKQEELSTIQNQFKDTKGIIIDMRYSPSTFIAFSLGSYFVSSSTPFVKYSFVNMDNPGEFYFSNDFEIERQDETYQGKLIVLVNEITQSSGEFTSMAFRAGDNTTILGSTTAGADGNVSSIMLPGGLRTMISGFGVYYPDGEETQRVGIVPDIEVKPTVKGIREGKDELIEKAIEVILKE</sequence>
<protein>
    <submittedName>
        <fullName evidence="3">S41 family peptidase</fullName>
    </submittedName>
</protein>
<dbReference type="Gene3D" id="3.30.750.44">
    <property type="match status" value="1"/>
</dbReference>
<accession>A0ABP3VL94</accession>
<reference evidence="4" key="1">
    <citation type="journal article" date="2019" name="Int. J. Syst. Evol. Microbiol.">
        <title>The Global Catalogue of Microorganisms (GCM) 10K type strain sequencing project: providing services to taxonomists for standard genome sequencing and annotation.</title>
        <authorList>
            <consortium name="The Broad Institute Genomics Platform"/>
            <consortium name="The Broad Institute Genome Sequencing Center for Infectious Disease"/>
            <person name="Wu L."/>
            <person name="Ma J."/>
        </authorList>
    </citation>
    <scope>NUCLEOTIDE SEQUENCE [LARGE SCALE GENOMIC DNA]</scope>
    <source>
        <strain evidence="4">JCM 16231</strain>
    </source>
</reference>
<keyword evidence="4" id="KW-1185">Reference proteome</keyword>
<dbReference type="Pfam" id="PF03572">
    <property type="entry name" value="Peptidase_S41"/>
    <property type="match status" value="1"/>
</dbReference>
<dbReference type="SUPFAM" id="SSF50156">
    <property type="entry name" value="PDZ domain-like"/>
    <property type="match status" value="1"/>
</dbReference>
<dbReference type="Gene3D" id="2.60.120.260">
    <property type="entry name" value="Galactose-binding domain-like"/>
    <property type="match status" value="1"/>
</dbReference>
<organism evidence="3 4">
    <name type="scientific">Psychroflexus lacisalsi</name>
    <dbReference type="NCBI Taxonomy" id="503928"/>
    <lineage>
        <taxon>Bacteria</taxon>
        <taxon>Pseudomonadati</taxon>
        <taxon>Bacteroidota</taxon>
        <taxon>Flavobacteriia</taxon>
        <taxon>Flavobacteriales</taxon>
        <taxon>Flavobacteriaceae</taxon>
        <taxon>Psychroflexus</taxon>
    </lineage>
</organism>
<dbReference type="PANTHER" id="PTHR32060:SF30">
    <property type="entry name" value="CARBOXY-TERMINAL PROCESSING PROTEASE CTPA"/>
    <property type="match status" value="1"/>
</dbReference>